<comment type="caution">
    <text evidence="2">The sequence shown here is derived from an EMBL/GenBank/DDBJ whole genome shotgun (WGS) entry which is preliminary data.</text>
</comment>
<dbReference type="Proteomes" id="UP001497382">
    <property type="component" value="Unassembled WGS sequence"/>
</dbReference>
<feature type="region of interest" description="Disordered" evidence="1">
    <location>
        <begin position="1"/>
        <end position="21"/>
    </location>
</feature>
<evidence type="ECO:0000313" key="2">
    <source>
        <dbReference type="EMBL" id="CAL1290721.1"/>
    </source>
</evidence>
<evidence type="ECO:0000256" key="1">
    <source>
        <dbReference type="SAM" id="MobiDB-lite"/>
    </source>
</evidence>
<proteinExistence type="predicted"/>
<gene>
    <name evidence="2" type="ORF">LARSCL_LOCUS16658</name>
</gene>
<sequence>MITRDMTSNTKFGPKSQKKGDEKELYPFVRSLFIIV</sequence>
<reference evidence="2 3" key="1">
    <citation type="submission" date="2024-04" db="EMBL/GenBank/DDBJ databases">
        <authorList>
            <person name="Rising A."/>
            <person name="Reimegard J."/>
            <person name="Sonavane S."/>
            <person name="Akerstrom W."/>
            <person name="Nylinder S."/>
            <person name="Hedman E."/>
            <person name="Kallberg Y."/>
        </authorList>
    </citation>
    <scope>NUCLEOTIDE SEQUENCE [LARGE SCALE GENOMIC DNA]</scope>
</reference>
<keyword evidence="3" id="KW-1185">Reference proteome</keyword>
<feature type="compositionally biased region" description="Polar residues" evidence="1">
    <location>
        <begin position="1"/>
        <end position="11"/>
    </location>
</feature>
<evidence type="ECO:0008006" key="4">
    <source>
        <dbReference type="Google" id="ProtNLM"/>
    </source>
</evidence>
<dbReference type="AlphaFoldDB" id="A0AAV2B4C9"/>
<protein>
    <recommendedName>
        <fullName evidence="4">Photosystem II protein L</fullName>
    </recommendedName>
</protein>
<organism evidence="2 3">
    <name type="scientific">Larinioides sclopetarius</name>
    <dbReference type="NCBI Taxonomy" id="280406"/>
    <lineage>
        <taxon>Eukaryota</taxon>
        <taxon>Metazoa</taxon>
        <taxon>Ecdysozoa</taxon>
        <taxon>Arthropoda</taxon>
        <taxon>Chelicerata</taxon>
        <taxon>Arachnida</taxon>
        <taxon>Araneae</taxon>
        <taxon>Araneomorphae</taxon>
        <taxon>Entelegynae</taxon>
        <taxon>Araneoidea</taxon>
        <taxon>Araneidae</taxon>
        <taxon>Larinioides</taxon>
    </lineage>
</organism>
<accession>A0AAV2B4C9</accession>
<evidence type="ECO:0000313" key="3">
    <source>
        <dbReference type="Proteomes" id="UP001497382"/>
    </source>
</evidence>
<dbReference type="EMBL" id="CAXIEN010000269">
    <property type="protein sequence ID" value="CAL1290721.1"/>
    <property type="molecule type" value="Genomic_DNA"/>
</dbReference>
<name>A0AAV2B4C9_9ARAC</name>